<keyword evidence="3" id="KW-1185">Reference proteome</keyword>
<dbReference type="Proteomes" id="UP000800094">
    <property type="component" value="Unassembled WGS sequence"/>
</dbReference>
<dbReference type="RefSeq" id="XP_033691149.1">
    <property type="nucleotide sequence ID" value="XM_033826368.1"/>
</dbReference>
<dbReference type="AlphaFoldDB" id="A0A6A6IZW8"/>
<accession>A0A6A6IZW8</accession>
<sequence length="176" mass="19976">MSLQAPFALFVTAKDIDVDNINNGLRRAWEGNYRGGWQLWLATDSYDDIPKARNDNELPTGTEPPISDTFTSPWVGKSLEDCAKWLQQAPADSAVHRDYFTAMNEFSKKDDTVLVCRVKSKDGDKIELEYFPQPTDKIVMEMATNGGLKFDEKAQNYQRSRMKDGKPDRSKAGPYQ</sequence>
<dbReference type="EMBL" id="ML987189">
    <property type="protein sequence ID" value="KAF2256145.1"/>
    <property type="molecule type" value="Genomic_DNA"/>
</dbReference>
<feature type="region of interest" description="Disordered" evidence="1">
    <location>
        <begin position="149"/>
        <end position="176"/>
    </location>
</feature>
<reference evidence="2" key="1">
    <citation type="journal article" date="2020" name="Stud. Mycol.">
        <title>101 Dothideomycetes genomes: a test case for predicting lifestyles and emergence of pathogens.</title>
        <authorList>
            <person name="Haridas S."/>
            <person name="Albert R."/>
            <person name="Binder M."/>
            <person name="Bloem J."/>
            <person name="Labutti K."/>
            <person name="Salamov A."/>
            <person name="Andreopoulos B."/>
            <person name="Baker S."/>
            <person name="Barry K."/>
            <person name="Bills G."/>
            <person name="Bluhm B."/>
            <person name="Cannon C."/>
            <person name="Castanera R."/>
            <person name="Culley D."/>
            <person name="Daum C."/>
            <person name="Ezra D."/>
            <person name="Gonzalez J."/>
            <person name="Henrissat B."/>
            <person name="Kuo A."/>
            <person name="Liang C."/>
            <person name="Lipzen A."/>
            <person name="Lutzoni F."/>
            <person name="Magnuson J."/>
            <person name="Mondo S."/>
            <person name="Nolan M."/>
            <person name="Ohm R."/>
            <person name="Pangilinan J."/>
            <person name="Park H.-J."/>
            <person name="Ramirez L."/>
            <person name="Alfaro M."/>
            <person name="Sun H."/>
            <person name="Tritt A."/>
            <person name="Yoshinaga Y."/>
            <person name="Zwiers L.-H."/>
            <person name="Turgeon B."/>
            <person name="Goodwin S."/>
            <person name="Spatafora J."/>
            <person name="Crous P."/>
            <person name="Grigoriev I."/>
        </authorList>
    </citation>
    <scope>NUCLEOTIDE SEQUENCE</scope>
    <source>
        <strain evidence="2">CBS 122368</strain>
    </source>
</reference>
<protein>
    <submittedName>
        <fullName evidence="2">Uncharacterized protein</fullName>
    </submittedName>
</protein>
<dbReference type="GeneID" id="54579698"/>
<organism evidence="2 3">
    <name type="scientific">Trematosphaeria pertusa</name>
    <dbReference type="NCBI Taxonomy" id="390896"/>
    <lineage>
        <taxon>Eukaryota</taxon>
        <taxon>Fungi</taxon>
        <taxon>Dikarya</taxon>
        <taxon>Ascomycota</taxon>
        <taxon>Pezizomycotina</taxon>
        <taxon>Dothideomycetes</taxon>
        <taxon>Pleosporomycetidae</taxon>
        <taxon>Pleosporales</taxon>
        <taxon>Massarineae</taxon>
        <taxon>Trematosphaeriaceae</taxon>
        <taxon>Trematosphaeria</taxon>
    </lineage>
</organism>
<feature type="compositionally biased region" description="Basic and acidic residues" evidence="1">
    <location>
        <begin position="161"/>
        <end position="176"/>
    </location>
</feature>
<evidence type="ECO:0000256" key="1">
    <source>
        <dbReference type="SAM" id="MobiDB-lite"/>
    </source>
</evidence>
<evidence type="ECO:0000313" key="2">
    <source>
        <dbReference type="EMBL" id="KAF2256145.1"/>
    </source>
</evidence>
<proteinExistence type="predicted"/>
<gene>
    <name evidence="2" type="ORF">BU26DRAFT_498860</name>
</gene>
<evidence type="ECO:0000313" key="3">
    <source>
        <dbReference type="Proteomes" id="UP000800094"/>
    </source>
</evidence>
<name>A0A6A6IZW8_9PLEO</name>
<dbReference type="OrthoDB" id="5301876at2759"/>